<evidence type="ECO:0000256" key="12">
    <source>
        <dbReference type="HAMAP-Rule" id="MF_00318"/>
    </source>
</evidence>
<keyword evidence="10 12" id="KW-0456">Lyase</keyword>
<feature type="binding site" evidence="12">
    <location>
        <position position="366"/>
    </location>
    <ligand>
        <name>(2R)-2-phosphoglycerate</name>
        <dbReference type="ChEBI" id="CHEBI:58289"/>
    </ligand>
</feature>
<dbReference type="FunFam" id="3.30.390.10:FF:000001">
    <property type="entry name" value="Enolase"/>
    <property type="match status" value="1"/>
</dbReference>
<evidence type="ECO:0000313" key="18">
    <source>
        <dbReference type="EMBL" id="GFZ85473.1"/>
    </source>
</evidence>
<dbReference type="NCBIfam" id="TIGR01060">
    <property type="entry name" value="eno"/>
    <property type="match status" value="1"/>
</dbReference>
<keyword evidence="6 12" id="KW-0964">Secreted</keyword>
<evidence type="ECO:0000256" key="3">
    <source>
        <dbReference type="ARBA" id="ARBA00012058"/>
    </source>
</evidence>
<protein>
    <recommendedName>
        <fullName evidence="4 12">Enolase</fullName>
        <ecNumber evidence="3 12">4.2.1.11</ecNumber>
    </recommendedName>
    <alternativeName>
        <fullName evidence="12">2-phospho-D-glycerate hydro-lyase</fullName>
    </alternativeName>
    <alternativeName>
        <fullName evidence="12">2-phosphoglycerate dehydratase</fullName>
    </alternativeName>
</protein>
<comment type="cofactor">
    <cofactor evidence="15">
        <name>Mg(2+)</name>
        <dbReference type="ChEBI" id="CHEBI:18420"/>
    </cofactor>
    <text evidence="15">Mg(2+) is required for catalysis and for stabilizing the dimer.</text>
</comment>
<dbReference type="FunFam" id="3.20.20.120:FF:000001">
    <property type="entry name" value="Enolase"/>
    <property type="match status" value="1"/>
</dbReference>
<dbReference type="PANTHER" id="PTHR11902">
    <property type="entry name" value="ENOLASE"/>
    <property type="match status" value="1"/>
</dbReference>
<feature type="active site" description="Proton donor" evidence="12 13">
    <location>
        <position position="205"/>
    </location>
</feature>
<evidence type="ECO:0000256" key="15">
    <source>
        <dbReference type="PIRSR" id="PIRSR001400-3"/>
    </source>
</evidence>
<evidence type="ECO:0000313" key="19">
    <source>
        <dbReference type="Proteomes" id="UP000602050"/>
    </source>
</evidence>
<evidence type="ECO:0000259" key="16">
    <source>
        <dbReference type="SMART" id="SM01192"/>
    </source>
</evidence>
<dbReference type="Pfam" id="PF00113">
    <property type="entry name" value="Enolase_C"/>
    <property type="match status" value="1"/>
</dbReference>
<keyword evidence="9 12" id="KW-0324">Glycolysis</keyword>
<dbReference type="SFLD" id="SFLDS00001">
    <property type="entry name" value="Enolase"/>
    <property type="match status" value="1"/>
</dbReference>
<evidence type="ECO:0000256" key="2">
    <source>
        <dbReference type="ARBA" id="ARBA00009604"/>
    </source>
</evidence>
<dbReference type="AlphaFoldDB" id="A0A8J2X9Y5"/>
<evidence type="ECO:0000256" key="11">
    <source>
        <dbReference type="ARBA" id="ARBA00048951"/>
    </source>
</evidence>
<dbReference type="SMART" id="SM01192">
    <property type="entry name" value="Enolase_C"/>
    <property type="match status" value="1"/>
</dbReference>
<feature type="domain" description="Enolase C-terminal TIM barrel" evidence="16">
    <location>
        <begin position="139"/>
        <end position="425"/>
    </location>
</feature>
<keyword evidence="7 12" id="KW-0479">Metal-binding</keyword>
<dbReference type="GO" id="GO:0005576">
    <property type="term" value="C:extracellular region"/>
    <property type="evidence" value="ECO:0007669"/>
    <property type="project" value="UniProtKB-SubCell"/>
</dbReference>
<evidence type="ECO:0000259" key="17">
    <source>
        <dbReference type="SMART" id="SM01193"/>
    </source>
</evidence>
<dbReference type="GO" id="GO:0004634">
    <property type="term" value="F:phosphopyruvate hydratase activity"/>
    <property type="evidence" value="ECO:0007669"/>
    <property type="project" value="UniProtKB-UniRule"/>
</dbReference>
<feature type="binding site" evidence="12 15">
    <location>
        <position position="285"/>
    </location>
    <ligand>
        <name>Mg(2+)</name>
        <dbReference type="ChEBI" id="CHEBI:18420"/>
    </ligand>
</feature>
<dbReference type="InterPro" id="IPR020810">
    <property type="entry name" value="Enolase_C"/>
</dbReference>
<comment type="cofactor">
    <cofactor evidence="12">
        <name>Mg(2+)</name>
        <dbReference type="ChEBI" id="CHEBI:18420"/>
    </cofactor>
    <text evidence="12">Binds a second Mg(2+) ion via substrate during catalysis.</text>
</comment>
<feature type="binding site" evidence="14">
    <location>
        <begin position="364"/>
        <end position="367"/>
    </location>
    <ligand>
        <name>substrate</name>
    </ligand>
</feature>
<feature type="binding site" evidence="12 15">
    <location>
        <position position="312"/>
    </location>
    <ligand>
        <name>Mg(2+)</name>
        <dbReference type="ChEBI" id="CHEBI:18420"/>
    </ligand>
</feature>
<feature type="binding site" evidence="14">
    <location>
        <position position="164"/>
    </location>
    <ligand>
        <name>substrate</name>
    </ligand>
</feature>
<keyword evidence="8 12" id="KW-0460">Magnesium</keyword>
<comment type="function">
    <text evidence="12">Catalyzes the reversible conversion of 2-phosphoglycerate (2-PG) into phosphoenolpyruvate (PEP). It is essential for the degradation of carbohydrates via glycolysis.</text>
</comment>
<name>A0A8J2X9Y5_9BACI</name>
<dbReference type="PIRSF" id="PIRSF001400">
    <property type="entry name" value="Enolase"/>
    <property type="match status" value="1"/>
</dbReference>
<dbReference type="CDD" id="cd03313">
    <property type="entry name" value="enolase"/>
    <property type="match status" value="1"/>
</dbReference>
<comment type="similarity">
    <text evidence="2 12">Belongs to the enolase family.</text>
</comment>
<evidence type="ECO:0000256" key="5">
    <source>
        <dbReference type="ARBA" id="ARBA00022490"/>
    </source>
</evidence>
<dbReference type="SUPFAM" id="SSF51604">
    <property type="entry name" value="Enolase C-terminal domain-like"/>
    <property type="match status" value="1"/>
</dbReference>
<feature type="binding site" evidence="14">
    <location>
        <position position="388"/>
    </location>
    <ligand>
        <name>substrate</name>
    </ligand>
</feature>
<feature type="binding site" evidence="14">
    <location>
        <position position="285"/>
    </location>
    <ligand>
        <name>substrate</name>
    </ligand>
</feature>
<dbReference type="InterPro" id="IPR000941">
    <property type="entry name" value="Enolase"/>
</dbReference>
<comment type="pathway">
    <text evidence="1 12">Carbohydrate degradation; glycolysis; pyruvate from D-glyceraldehyde 3-phosphate: step 4/5.</text>
</comment>
<evidence type="ECO:0000256" key="9">
    <source>
        <dbReference type="ARBA" id="ARBA00023152"/>
    </source>
</evidence>
<proteinExistence type="inferred from homology"/>
<dbReference type="GO" id="GO:0006096">
    <property type="term" value="P:glycolytic process"/>
    <property type="evidence" value="ECO:0007669"/>
    <property type="project" value="UniProtKB-UniRule"/>
</dbReference>
<dbReference type="PRINTS" id="PR00148">
    <property type="entry name" value="ENOLASE"/>
</dbReference>
<dbReference type="GO" id="GO:0009986">
    <property type="term" value="C:cell surface"/>
    <property type="evidence" value="ECO:0007669"/>
    <property type="project" value="UniProtKB-SubCell"/>
</dbReference>
<feature type="binding site" evidence="12 15">
    <location>
        <position position="242"/>
    </location>
    <ligand>
        <name>Mg(2+)</name>
        <dbReference type="ChEBI" id="CHEBI:18420"/>
    </ligand>
</feature>
<gene>
    <name evidence="12 18" type="primary">eno</name>
    <name evidence="18" type="ORF">GCM10010978_26910</name>
</gene>
<dbReference type="SFLD" id="SFLDG00178">
    <property type="entry name" value="enolase"/>
    <property type="match status" value="1"/>
</dbReference>
<evidence type="ECO:0000256" key="1">
    <source>
        <dbReference type="ARBA" id="ARBA00005031"/>
    </source>
</evidence>
<feature type="binding site" evidence="14">
    <location>
        <position position="155"/>
    </location>
    <ligand>
        <name>substrate</name>
    </ligand>
</feature>
<dbReference type="SMART" id="SM01193">
    <property type="entry name" value="Enolase_N"/>
    <property type="match status" value="1"/>
</dbReference>
<dbReference type="GO" id="GO:0000287">
    <property type="term" value="F:magnesium ion binding"/>
    <property type="evidence" value="ECO:0007669"/>
    <property type="project" value="UniProtKB-UniRule"/>
</dbReference>
<dbReference type="SFLD" id="SFLDF00002">
    <property type="entry name" value="enolase"/>
    <property type="match status" value="1"/>
</dbReference>
<feature type="binding site" evidence="12">
    <location>
        <position position="163"/>
    </location>
    <ligand>
        <name>(2R)-2-phosphoglycerate</name>
        <dbReference type="ChEBI" id="CHEBI:58289"/>
    </ligand>
</feature>
<dbReference type="HAMAP" id="MF_00318">
    <property type="entry name" value="Enolase"/>
    <property type="match status" value="1"/>
</dbReference>
<dbReference type="SUPFAM" id="SSF54826">
    <property type="entry name" value="Enolase N-terminal domain-like"/>
    <property type="match status" value="1"/>
</dbReference>
<sequence length="428" mass="46358">MPYIIDVYAREVLDSRGNPTVEVEVTTESGGFGRALVPSGASTGEYEAVELRDGDKNRYLGKGVEQAVKNVNEIIAPELVGIDVTRQNIIDATMIELDGTENKGKLGANAILGVSMACAHAAANLLEVPLYTYLGGFNAKTLPTPMMNILNGGEHADNNVDIQEFMVMPVGADSFKEALRMGAEIFHSLKKVLSEKGLNTAVGDEGGFAPNLSSNEEALQTIVEAIEKAGYKPGEEVKLAMDVASSEMYEDGKYVLKGEGVTRTSEEMVDWYEEMVNKYPIVSIEDGLDENDWEGHKLLTERLGDRVQLVGDDLFVTNTKRLARGIEQGVSNSILIKVNQIGTLTETFDAIEMAKRAGYTAVISHRSGETEDATIADIAVATNAGQIKTGAPSRTDRVAKYNQLLRIEDELAGMGEYAGLSAFYNLKK</sequence>
<evidence type="ECO:0000256" key="14">
    <source>
        <dbReference type="PIRSR" id="PIRSR001400-2"/>
    </source>
</evidence>
<feature type="binding site" evidence="14">
    <location>
        <position position="312"/>
    </location>
    <ligand>
        <name>substrate</name>
    </ligand>
</feature>
<dbReference type="UniPathway" id="UPA00109">
    <property type="reaction ID" value="UER00187"/>
</dbReference>
<evidence type="ECO:0000256" key="4">
    <source>
        <dbReference type="ARBA" id="ARBA00017068"/>
    </source>
</evidence>
<reference evidence="18" key="2">
    <citation type="submission" date="2020-09" db="EMBL/GenBank/DDBJ databases">
        <authorList>
            <person name="Sun Q."/>
            <person name="Zhou Y."/>
        </authorList>
    </citation>
    <scope>NUCLEOTIDE SEQUENCE</scope>
    <source>
        <strain evidence="18">CGMCC 1.12360</strain>
    </source>
</reference>
<feature type="binding site" evidence="12">
    <location>
        <position position="367"/>
    </location>
    <ligand>
        <name>(2R)-2-phosphoglycerate</name>
        <dbReference type="ChEBI" id="CHEBI:58289"/>
    </ligand>
</feature>
<feature type="active site" description="Proton acceptor" evidence="12 13">
    <location>
        <position position="337"/>
    </location>
</feature>
<evidence type="ECO:0000256" key="8">
    <source>
        <dbReference type="ARBA" id="ARBA00022842"/>
    </source>
</evidence>
<reference evidence="18" key="1">
    <citation type="journal article" date="2014" name="Int. J. Syst. Evol. Microbiol.">
        <title>Complete genome sequence of Corynebacterium casei LMG S-19264T (=DSM 44701T), isolated from a smear-ripened cheese.</title>
        <authorList>
            <consortium name="US DOE Joint Genome Institute (JGI-PGF)"/>
            <person name="Walter F."/>
            <person name="Albersmeier A."/>
            <person name="Kalinowski J."/>
            <person name="Ruckert C."/>
        </authorList>
    </citation>
    <scope>NUCLEOTIDE SEQUENCE</scope>
    <source>
        <strain evidence="18">CGMCC 1.12360</strain>
    </source>
</reference>
<dbReference type="Pfam" id="PF03952">
    <property type="entry name" value="Enolase_N"/>
    <property type="match status" value="1"/>
</dbReference>
<evidence type="ECO:0000256" key="13">
    <source>
        <dbReference type="PIRSR" id="PIRSR001400-1"/>
    </source>
</evidence>
<dbReference type="Gene3D" id="3.30.390.10">
    <property type="entry name" value="Enolase-like, N-terminal domain"/>
    <property type="match status" value="1"/>
</dbReference>
<dbReference type="EMBL" id="BMEV01000062">
    <property type="protein sequence ID" value="GFZ85473.1"/>
    <property type="molecule type" value="Genomic_DNA"/>
</dbReference>
<comment type="catalytic activity">
    <reaction evidence="11">
        <text>(2R)-2-phosphoglycerate = phosphoenolpyruvate + H2O</text>
        <dbReference type="Rhea" id="RHEA:10164"/>
        <dbReference type="ChEBI" id="CHEBI:15377"/>
        <dbReference type="ChEBI" id="CHEBI:58289"/>
        <dbReference type="ChEBI" id="CHEBI:58702"/>
        <dbReference type="EC" id="4.2.1.11"/>
    </reaction>
    <physiologicalReaction direction="left-to-right" evidence="11">
        <dbReference type="Rhea" id="RHEA:10165"/>
    </physiologicalReaction>
</comment>
<dbReference type="Proteomes" id="UP000602050">
    <property type="component" value="Unassembled WGS sequence"/>
</dbReference>
<organism evidence="18 19">
    <name type="scientific">Compostibacillus humi</name>
    <dbReference type="NCBI Taxonomy" id="1245525"/>
    <lineage>
        <taxon>Bacteria</taxon>
        <taxon>Bacillati</taxon>
        <taxon>Bacillota</taxon>
        <taxon>Bacilli</taxon>
        <taxon>Bacillales</taxon>
        <taxon>Bacillaceae</taxon>
        <taxon>Compostibacillus</taxon>
    </lineage>
</organism>
<dbReference type="RefSeq" id="WP_188392940.1">
    <property type="nucleotide sequence ID" value="NZ_BMEV01000062.1"/>
</dbReference>
<accession>A0A8J2X9Y5</accession>
<dbReference type="GO" id="GO:0000015">
    <property type="term" value="C:phosphopyruvate hydratase complex"/>
    <property type="evidence" value="ECO:0007669"/>
    <property type="project" value="InterPro"/>
</dbReference>
<dbReference type="PROSITE" id="PS00164">
    <property type="entry name" value="ENOLASE"/>
    <property type="match status" value="1"/>
</dbReference>
<dbReference type="InterPro" id="IPR020809">
    <property type="entry name" value="Enolase_CS"/>
</dbReference>
<comment type="subcellular location">
    <subcellularLocation>
        <location evidence="12">Cytoplasm</location>
    </subcellularLocation>
    <subcellularLocation>
        <location evidence="12">Secreted</location>
    </subcellularLocation>
    <subcellularLocation>
        <location evidence="12">Cell surface</location>
    </subcellularLocation>
    <text evidence="12">Fractions of enolase are present in both the cytoplasm and on the cell surface.</text>
</comment>
<evidence type="ECO:0000256" key="6">
    <source>
        <dbReference type="ARBA" id="ARBA00022525"/>
    </source>
</evidence>
<feature type="domain" description="Enolase N-terminal" evidence="17">
    <location>
        <begin position="4"/>
        <end position="134"/>
    </location>
</feature>
<feature type="binding site" evidence="12">
    <location>
        <position position="388"/>
    </location>
    <ligand>
        <name>(2R)-2-phosphoglycerate</name>
        <dbReference type="ChEBI" id="CHEBI:58289"/>
    </ligand>
</feature>
<evidence type="ECO:0000256" key="10">
    <source>
        <dbReference type="ARBA" id="ARBA00023239"/>
    </source>
</evidence>
<dbReference type="Gene3D" id="3.20.20.120">
    <property type="entry name" value="Enolase-like C-terminal domain"/>
    <property type="match status" value="1"/>
</dbReference>
<keyword evidence="5 12" id="KW-0963">Cytoplasm</keyword>
<dbReference type="InterPro" id="IPR020811">
    <property type="entry name" value="Enolase_N"/>
</dbReference>
<evidence type="ECO:0000256" key="7">
    <source>
        <dbReference type="ARBA" id="ARBA00022723"/>
    </source>
</evidence>
<keyword evidence="19" id="KW-1185">Reference proteome</keyword>
<dbReference type="EC" id="4.2.1.11" evidence="3 12"/>
<dbReference type="InterPro" id="IPR029017">
    <property type="entry name" value="Enolase-like_N"/>
</dbReference>
<feature type="binding site" evidence="12">
    <location>
        <position position="337"/>
    </location>
    <ligand>
        <name>(2R)-2-phosphoglycerate</name>
        <dbReference type="ChEBI" id="CHEBI:58289"/>
    </ligand>
</feature>
<comment type="caution">
    <text evidence="18">The sequence shown here is derived from an EMBL/GenBank/DDBJ whole genome shotgun (WGS) entry which is preliminary data.</text>
</comment>
<dbReference type="InterPro" id="IPR036849">
    <property type="entry name" value="Enolase-like_C_sf"/>
</dbReference>
<dbReference type="PANTHER" id="PTHR11902:SF1">
    <property type="entry name" value="ENOLASE"/>
    <property type="match status" value="1"/>
</dbReference>